<name>A0A366XUJ4_9BACI</name>
<dbReference type="GO" id="GO:0017057">
    <property type="term" value="F:6-phosphogluconolactonase activity"/>
    <property type="evidence" value="ECO:0007669"/>
    <property type="project" value="TreeGrafter"/>
</dbReference>
<dbReference type="PANTHER" id="PTHR30344">
    <property type="entry name" value="6-PHOSPHOGLUCONOLACTONASE-RELATED"/>
    <property type="match status" value="1"/>
</dbReference>
<evidence type="ECO:0000313" key="2">
    <source>
        <dbReference type="EMBL" id="RBW67813.1"/>
    </source>
</evidence>
<accession>A0A366XUJ4</accession>
<dbReference type="GO" id="GO:0005829">
    <property type="term" value="C:cytosol"/>
    <property type="evidence" value="ECO:0007669"/>
    <property type="project" value="TreeGrafter"/>
</dbReference>
<evidence type="ECO:0000313" key="3">
    <source>
        <dbReference type="Proteomes" id="UP000253314"/>
    </source>
</evidence>
<dbReference type="InterPro" id="IPR019405">
    <property type="entry name" value="Lactonase_7-beta_prop"/>
</dbReference>
<evidence type="ECO:0000256" key="1">
    <source>
        <dbReference type="ARBA" id="ARBA00005564"/>
    </source>
</evidence>
<dbReference type="AlphaFoldDB" id="A0A366XUJ4"/>
<comment type="similarity">
    <text evidence="1">Belongs to the cycloisomerase 2 family.</text>
</comment>
<dbReference type="Proteomes" id="UP000253314">
    <property type="component" value="Unassembled WGS sequence"/>
</dbReference>
<dbReference type="Gene3D" id="2.130.10.10">
    <property type="entry name" value="YVTN repeat-like/Quinoprotein amine dehydrogenase"/>
    <property type="match status" value="1"/>
</dbReference>
<dbReference type="EMBL" id="QOCW01000029">
    <property type="protein sequence ID" value="RBW67813.1"/>
    <property type="molecule type" value="Genomic_DNA"/>
</dbReference>
<dbReference type="FunFam" id="2.130.10.10:FF:000306">
    <property type="entry name" value="3-carboxymuconate cyclase"/>
    <property type="match status" value="1"/>
</dbReference>
<dbReference type="RefSeq" id="WP_113807940.1">
    <property type="nucleotide sequence ID" value="NZ_QOCW01000029.1"/>
</dbReference>
<reference evidence="2 3" key="1">
    <citation type="submission" date="2018-07" db="EMBL/GenBank/DDBJ databases">
        <title>Lottiidibacillus patelloidae gen. nov., sp. nov., isolated from the intestinal tract of a marine limpet and the reclassification of B. taeanensis BH030017T, B. algicola KMM 3737T and B. hwajinpoensis SW-72T as genus Lottiidibacillus.</title>
        <authorList>
            <person name="Liu R."/>
            <person name="Huang Z."/>
        </authorList>
    </citation>
    <scope>NUCLEOTIDE SEQUENCE [LARGE SCALE GENOMIC DNA]</scope>
    <source>
        <strain evidence="2 3">BH030017</strain>
    </source>
</reference>
<dbReference type="InterPro" id="IPR050282">
    <property type="entry name" value="Cycloisomerase_2"/>
</dbReference>
<dbReference type="InterPro" id="IPR015943">
    <property type="entry name" value="WD40/YVTN_repeat-like_dom_sf"/>
</dbReference>
<protein>
    <submittedName>
        <fullName evidence="2">6-phosphogluconolactonase</fullName>
    </submittedName>
</protein>
<organism evidence="2 3">
    <name type="scientific">Bacillus taeanensis</name>
    <dbReference type="NCBI Taxonomy" id="273032"/>
    <lineage>
        <taxon>Bacteria</taxon>
        <taxon>Bacillati</taxon>
        <taxon>Bacillota</taxon>
        <taxon>Bacilli</taxon>
        <taxon>Bacillales</taxon>
        <taxon>Bacillaceae</taxon>
        <taxon>Bacillus</taxon>
    </lineage>
</organism>
<gene>
    <name evidence="2" type="ORF">DS031_19905</name>
</gene>
<sequence length="353" mass="38248">MADNSKFIGYIGTYTKGDSKGIYKFTLDTKEGKLSEVTEAAVLDNPTYVTVSEDNQSLYAVVKKGELGGVAAYAVNSETGDLTTLNNQVTEGASPCHVSVDSKNRTVVTGNYHKGTVESYLINKENGTVNPAVSVIQHEGSGPNQERQEKPHVHYTGFTPDEKYVAVVDLGIDKLVTYELNNSELTEVNSLSTSPGSGPRHLVFHPNGKYAYIMTELSSEVLVLAYNSEDGSFKELQAVSTIPEDFTENNQGSAIHISSDGRFVYAANRGHDSIAVFSVNEASGELTFVDRTSTEGNWPRDFVLDPTEKFVVASNQDSSSLVLFSRDEATGKLTLLDSTVSVPDPVCVKFLTV</sequence>
<dbReference type="InterPro" id="IPR011048">
    <property type="entry name" value="Haem_d1_sf"/>
</dbReference>
<dbReference type="OrthoDB" id="9790815at2"/>
<comment type="caution">
    <text evidence="2">The sequence shown here is derived from an EMBL/GenBank/DDBJ whole genome shotgun (WGS) entry which is preliminary data.</text>
</comment>
<dbReference type="PANTHER" id="PTHR30344:SF1">
    <property type="entry name" value="6-PHOSPHOGLUCONOLACTONASE"/>
    <property type="match status" value="1"/>
</dbReference>
<proteinExistence type="inferred from homology"/>
<dbReference type="SUPFAM" id="SSF51004">
    <property type="entry name" value="C-terminal (heme d1) domain of cytochrome cd1-nitrite reductase"/>
    <property type="match status" value="1"/>
</dbReference>
<dbReference type="Pfam" id="PF10282">
    <property type="entry name" value="Lactonase"/>
    <property type="match status" value="1"/>
</dbReference>
<keyword evidence="3" id="KW-1185">Reference proteome</keyword>